<evidence type="ECO:0000313" key="4">
    <source>
        <dbReference type="Proteomes" id="UP001162480"/>
    </source>
</evidence>
<gene>
    <name evidence="3" type="ORF">OCTVUL_1B011942</name>
</gene>
<evidence type="ECO:0000256" key="1">
    <source>
        <dbReference type="SAM" id="MobiDB-lite"/>
    </source>
</evidence>
<protein>
    <submittedName>
        <fullName evidence="3">Uncharacterized protein</fullName>
    </submittedName>
</protein>
<keyword evidence="2" id="KW-0812">Transmembrane</keyword>
<dbReference type="EMBL" id="OX597817">
    <property type="protein sequence ID" value="CAI9721020.1"/>
    <property type="molecule type" value="Genomic_DNA"/>
</dbReference>
<feature type="transmembrane region" description="Helical" evidence="2">
    <location>
        <begin position="7"/>
        <end position="29"/>
    </location>
</feature>
<feature type="region of interest" description="Disordered" evidence="1">
    <location>
        <begin position="63"/>
        <end position="85"/>
    </location>
</feature>
<proteinExistence type="predicted"/>
<evidence type="ECO:0000256" key="2">
    <source>
        <dbReference type="SAM" id="Phobius"/>
    </source>
</evidence>
<keyword evidence="4" id="KW-1185">Reference proteome</keyword>
<keyword evidence="2" id="KW-1133">Transmembrane helix</keyword>
<reference evidence="3" key="1">
    <citation type="submission" date="2023-08" db="EMBL/GenBank/DDBJ databases">
        <authorList>
            <person name="Alioto T."/>
            <person name="Alioto T."/>
            <person name="Gomez Garrido J."/>
        </authorList>
    </citation>
    <scope>NUCLEOTIDE SEQUENCE</scope>
</reference>
<keyword evidence="2" id="KW-0472">Membrane</keyword>
<organism evidence="3 4">
    <name type="scientific">Octopus vulgaris</name>
    <name type="common">Common octopus</name>
    <dbReference type="NCBI Taxonomy" id="6645"/>
    <lineage>
        <taxon>Eukaryota</taxon>
        <taxon>Metazoa</taxon>
        <taxon>Spiralia</taxon>
        <taxon>Lophotrochozoa</taxon>
        <taxon>Mollusca</taxon>
        <taxon>Cephalopoda</taxon>
        <taxon>Coleoidea</taxon>
        <taxon>Octopodiformes</taxon>
        <taxon>Octopoda</taxon>
        <taxon>Incirrata</taxon>
        <taxon>Octopodidae</taxon>
        <taxon>Octopus</taxon>
    </lineage>
</organism>
<name>A0AA36ARK2_OCTVU</name>
<dbReference type="AlphaFoldDB" id="A0AA36ARK2"/>
<accession>A0AA36ARK2</accession>
<sequence>MSEFVSEFIAAAVAAAANVVVVVVVIPFGPFNSPQTFQCFIDTVTCGLSLVHTDIHGLVEANNSEEKHERHRHVKSFCRRQKKTD</sequence>
<evidence type="ECO:0000313" key="3">
    <source>
        <dbReference type="EMBL" id="CAI9721020.1"/>
    </source>
</evidence>
<dbReference type="Proteomes" id="UP001162480">
    <property type="component" value="Chromosome 4"/>
</dbReference>
<feature type="compositionally biased region" description="Basic residues" evidence="1">
    <location>
        <begin position="69"/>
        <end position="85"/>
    </location>
</feature>